<dbReference type="KEGG" id="cfem:HCR03_03725"/>
<reference evidence="7 9" key="2">
    <citation type="submission" date="2020-08" db="EMBL/GenBank/DDBJ databases">
        <title>The isolate Caproiciproducens sp. 7D4C2 produces n-caproate at mildly acidic conditions from hexoses: genome and rBOX comparison with related strains and chain-elongating bacteria.</title>
        <authorList>
            <person name="Esquivel-Elizondo S."/>
            <person name="Bagci C."/>
            <person name="Temovska M."/>
            <person name="Jeon B.S."/>
            <person name="Bessarab I."/>
            <person name="Williams R.B.H."/>
            <person name="Huson D.H."/>
            <person name="Angenent L.T."/>
        </authorList>
    </citation>
    <scope>NUCLEOTIDE SEQUENCE [LARGE SCALE GENOMIC DNA]</scope>
    <source>
        <strain evidence="7 9">7D4C2</strain>
    </source>
</reference>
<dbReference type="GO" id="GO:0003676">
    <property type="term" value="F:nucleic acid binding"/>
    <property type="evidence" value="ECO:0007669"/>
    <property type="project" value="InterPro"/>
</dbReference>
<dbReference type="Gene3D" id="2.40.30.130">
    <property type="match status" value="1"/>
</dbReference>
<keyword evidence="8" id="KW-1185">Reference proteome</keyword>
<keyword evidence="6" id="KW-0436">Ligase</keyword>
<organism evidence="6 8">
    <name type="scientific">Caproicibacter fermentans</name>
    <dbReference type="NCBI Taxonomy" id="2576756"/>
    <lineage>
        <taxon>Bacteria</taxon>
        <taxon>Bacillati</taxon>
        <taxon>Bacillota</taxon>
        <taxon>Clostridia</taxon>
        <taxon>Eubacteriales</taxon>
        <taxon>Acutalibacteraceae</taxon>
        <taxon>Caproicibacter</taxon>
    </lineage>
</organism>
<keyword evidence="6" id="KW-0030">Aminoacyl-tRNA synthetase</keyword>
<dbReference type="Pfam" id="PF01411">
    <property type="entry name" value="tRNA-synt_2c"/>
    <property type="match status" value="1"/>
</dbReference>
<proteinExistence type="predicted"/>
<comment type="subcellular location">
    <subcellularLocation>
        <location evidence="2">Cytoplasm</location>
    </subcellularLocation>
</comment>
<keyword evidence="4" id="KW-0862">Zinc</keyword>
<protein>
    <submittedName>
        <fullName evidence="6">tRNA synthetases class II (A)</fullName>
    </submittedName>
</protein>
<dbReference type="OrthoDB" id="9812949at2"/>
<dbReference type="InterPro" id="IPR012947">
    <property type="entry name" value="tRNA_SAD"/>
</dbReference>
<name>A0A6N8I3W4_9FIRM</name>
<dbReference type="SMART" id="SM00863">
    <property type="entry name" value="tRNA_SAD"/>
    <property type="match status" value="1"/>
</dbReference>
<dbReference type="GO" id="GO:0005737">
    <property type="term" value="C:cytoplasm"/>
    <property type="evidence" value="ECO:0007669"/>
    <property type="project" value="UniProtKB-SubCell"/>
</dbReference>
<evidence type="ECO:0000313" key="6">
    <source>
        <dbReference type="EMBL" id="MVB12836.1"/>
    </source>
</evidence>
<dbReference type="SUPFAM" id="SSF50447">
    <property type="entry name" value="Translation proteins"/>
    <property type="match status" value="1"/>
</dbReference>
<dbReference type="InterPro" id="IPR051335">
    <property type="entry name" value="Alanyl-tRNA_Editing_Enzymes"/>
</dbReference>
<evidence type="ECO:0000259" key="5">
    <source>
        <dbReference type="PROSITE" id="PS50860"/>
    </source>
</evidence>
<dbReference type="InterPro" id="IPR003156">
    <property type="entry name" value="DHHA1_dom"/>
</dbReference>
<comment type="cofactor">
    <cofactor evidence="1">
        <name>Zn(2+)</name>
        <dbReference type="ChEBI" id="CHEBI:29105"/>
    </cofactor>
</comment>
<dbReference type="InterPro" id="IPR018163">
    <property type="entry name" value="Thr/Ala-tRNA-synth_IIc_edit"/>
</dbReference>
<dbReference type="Pfam" id="PF02272">
    <property type="entry name" value="DHHA1"/>
    <property type="match status" value="1"/>
</dbReference>
<keyword evidence="3" id="KW-0479">Metal-binding</keyword>
<dbReference type="GO" id="GO:0004813">
    <property type="term" value="F:alanine-tRNA ligase activity"/>
    <property type="evidence" value="ECO:0007669"/>
    <property type="project" value="InterPro"/>
</dbReference>
<evidence type="ECO:0000256" key="3">
    <source>
        <dbReference type="ARBA" id="ARBA00022723"/>
    </source>
</evidence>
<dbReference type="AlphaFoldDB" id="A0A6N8I3W4"/>
<sequence length="393" mass="43493">MKRETVKLYDLNSKLRTFQARVLECVPEKDRFLVILDRTAFFPEGGGQPSDRGVLNFANVLDVQEKDGIVYHTSDRSFQPGEMVSGGIDWPRRFGLMQQHSGEHIVSGLAHRLFGLDNVGFHMSETSLTVDLNGELSAEDLALIERLANRAVWQNLAVKVSYPSAQELGRIPYRSKKELTGRVRIVEFPGYDICACCGTHVERTGEIGAVKMLSSQRYKGGTRLTMACGGQALRDYGERVNSVSAVSALLSAKPAEIEQSVERVLRENADLKRRLSALRTEIFRLKAGAIAPGCGNILIFDDDLTPDELRRFALILSERCFATAAVFSGDDSKGYRYAVSDPANDARPYAKELSAAFSGRGGGPKELVQGSVSGLQKEIKLFFEQRAFRCRET</sequence>
<dbReference type="EMBL" id="VWXL01000106">
    <property type="protein sequence ID" value="MVB12836.1"/>
    <property type="molecule type" value="Genomic_DNA"/>
</dbReference>
<feature type="domain" description="Alanyl-transfer RNA synthetases family profile" evidence="5">
    <location>
        <begin position="1"/>
        <end position="239"/>
    </location>
</feature>
<reference evidence="6 8" key="1">
    <citation type="submission" date="2019-09" db="EMBL/GenBank/DDBJ databases">
        <title>Genome sequence of Clostridium sp. EA1.</title>
        <authorList>
            <person name="Poehlein A."/>
            <person name="Bengelsdorf F.R."/>
            <person name="Daniel R."/>
        </authorList>
    </citation>
    <scope>NUCLEOTIDE SEQUENCE [LARGE SCALE GENOMIC DNA]</scope>
    <source>
        <strain evidence="6 8">EA1</strain>
    </source>
</reference>
<dbReference type="InterPro" id="IPR009000">
    <property type="entry name" value="Transl_B-barrel_sf"/>
</dbReference>
<evidence type="ECO:0000313" key="7">
    <source>
        <dbReference type="EMBL" id="QNK41404.1"/>
    </source>
</evidence>
<evidence type="ECO:0000256" key="4">
    <source>
        <dbReference type="ARBA" id="ARBA00022833"/>
    </source>
</evidence>
<evidence type="ECO:0000256" key="2">
    <source>
        <dbReference type="ARBA" id="ARBA00004496"/>
    </source>
</evidence>
<evidence type="ECO:0000313" key="9">
    <source>
        <dbReference type="Proteomes" id="UP000515909"/>
    </source>
</evidence>
<dbReference type="Pfam" id="PF07973">
    <property type="entry name" value="tRNA_SAD"/>
    <property type="match status" value="1"/>
</dbReference>
<dbReference type="InterPro" id="IPR018164">
    <property type="entry name" value="Ala-tRNA-synth_IIc_N"/>
</dbReference>
<dbReference type="InterPro" id="IPR018165">
    <property type="entry name" value="Ala-tRNA-synth_IIc_core"/>
</dbReference>
<dbReference type="GO" id="GO:0002161">
    <property type="term" value="F:aminoacyl-tRNA deacylase activity"/>
    <property type="evidence" value="ECO:0007669"/>
    <property type="project" value="UniProtKB-ARBA"/>
</dbReference>
<accession>A0A7G8TCR3</accession>
<gene>
    <name evidence="6" type="ORF">CAFE_35820</name>
    <name evidence="7" type="ORF">HCR03_03725</name>
</gene>
<dbReference type="PANTHER" id="PTHR43462">
    <property type="entry name" value="ALANYL-TRNA EDITING PROTEIN"/>
    <property type="match status" value="1"/>
</dbReference>
<dbReference type="GO" id="GO:0046872">
    <property type="term" value="F:metal ion binding"/>
    <property type="evidence" value="ECO:0007669"/>
    <property type="project" value="UniProtKB-KW"/>
</dbReference>
<dbReference type="RefSeq" id="WP_066644038.1">
    <property type="nucleotide sequence ID" value="NZ_CP060286.1"/>
</dbReference>
<dbReference type="EMBL" id="CP060286">
    <property type="protein sequence ID" value="QNK41404.1"/>
    <property type="molecule type" value="Genomic_DNA"/>
</dbReference>
<dbReference type="PANTHER" id="PTHR43462:SF1">
    <property type="entry name" value="ALANYL-TRNA EDITING PROTEIN AARSD1"/>
    <property type="match status" value="1"/>
</dbReference>
<accession>A0A6N8I3W4</accession>
<dbReference type="Proteomes" id="UP000515909">
    <property type="component" value="Chromosome"/>
</dbReference>
<dbReference type="GO" id="GO:0006419">
    <property type="term" value="P:alanyl-tRNA aminoacylation"/>
    <property type="evidence" value="ECO:0007669"/>
    <property type="project" value="InterPro"/>
</dbReference>
<dbReference type="PROSITE" id="PS50860">
    <property type="entry name" value="AA_TRNA_LIGASE_II_ALA"/>
    <property type="match status" value="1"/>
</dbReference>
<evidence type="ECO:0000256" key="1">
    <source>
        <dbReference type="ARBA" id="ARBA00001947"/>
    </source>
</evidence>
<dbReference type="GO" id="GO:0005524">
    <property type="term" value="F:ATP binding"/>
    <property type="evidence" value="ECO:0007669"/>
    <property type="project" value="InterPro"/>
</dbReference>
<dbReference type="Proteomes" id="UP000469440">
    <property type="component" value="Unassembled WGS sequence"/>
</dbReference>
<dbReference type="SUPFAM" id="SSF55186">
    <property type="entry name" value="ThrRS/AlaRS common domain"/>
    <property type="match status" value="1"/>
</dbReference>
<evidence type="ECO:0000313" key="8">
    <source>
        <dbReference type="Proteomes" id="UP000469440"/>
    </source>
</evidence>
<dbReference type="Gene3D" id="3.30.980.10">
    <property type="entry name" value="Threonyl-trna Synthetase, Chain A, domain 2"/>
    <property type="match status" value="1"/>
</dbReference>